<sequence length="84" mass="9261">MKDLAFRPSRPRAVSSAPLDGVFAADAVPARSAVSAASDDGWTKTSVAMRRSTRRRVKLWALEHDMSMQEVVDLALEEYLASRP</sequence>
<dbReference type="GO" id="GO:0006355">
    <property type="term" value="P:regulation of DNA-templated transcription"/>
    <property type="evidence" value="ECO:0007669"/>
    <property type="project" value="InterPro"/>
</dbReference>
<keyword evidence="1" id="KW-0547">Nucleotide-binding</keyword>
<dbReference type="InterPro" id="IPR013321">
    <property type="entry name" value="Arc_rbn_hlx_hlx"/>
</dbReference>
<keyword evidence="1" id="KW-0067">ATP-binding</keyword>
<dbReference type="EMBL" id="QXGJ01000004">
    <property type="protein sequence ID" value="RSX51255.1"/>
    <property type="molecule type" value="Genomic_DNA"/>
</dbReference>
<dbReference type="OrthoDB" id="3234901at2"/>
<dbReference type="RefSeq" id="WP_126029979.1">
    <property type="nucleotide sequence ID" value="NZ_QXGJ01000004.1"/>
</dbReference>
<protein>
    <submittedName>
        <fullName evidence="1">Macrolide ABC transporter ATP-binding protein</fullName>
    </submittedName>
</protein>
<comment type="caution">
    <text evidence="1">The sequence shown here is derived from an EMBL/GenBank/DDBJ whole genome shotgun (WGS) entry which is preliminary data.</text>
</comment>
<dbReference type="InterPro" id="IPR010985">
    <property type="entry name" value="Ribbon_hlx_hlx"/>
</dbReference>
<reference evidence="1 2" key="1">
    <citation type="submission" date="2018-09" db="EMBL/GenBank/DDBJ databases">
        <title>Characterization of the phylogenetic diversity of five novel species belonging to the genus Bifidobacterium.</title>
        <authorList>
            <person name="Lugli G.A."/>
            <person name="Duranti S."/>
            <person name="Milani C."/>
        </authorList>
    </citation>
    <scope>NUCLEOTIDE SEQUENCE [LARGE SCALE GENOMIC DNA]</scope>
    <source>
        <strain evidence="1 2">2028B</strain>
    </source>
</reference>
<dbReference type="Gene3D" id="1.10.1220.10">
    <property type="entry name" value="Met repressor-like"/>
    <property type="match status" value="1"/>
</dbReference>
<dbReference type="SUPFAM" id="SSF47598">
    <property type="entry name" value="Ribbon-helix-helix"/>
    <property type="match status" value="1"/>
</dbReference>
<keyword evidence="2" id="KW-1185">Reference proteome</keyword>
<organism evidence="1 2">
    <name type="scientific">Bifidobacterium callimiconis</name>
    <dbReference type="NCBI Taxonomy" id="2306973"/>
    <lineage>
        <taxon>Bacteria</taxon>
        <taxon>Bacillati</taxon>
        <taxon>Actinomycetota</taxon>
        <taxon>Actinomycetes</taxon>
        <taxon>Bifidobacteriales</taxon>
        <taxon>Bifidobacteriaceae</taxon>
        <taxon>Bifidobacterium</taxon>
    </lineage>
</organism>
<name>A0A430FEC5_9BIFI</name>
<proteinExistence type="predicted"/>
<dbReference type="AlphaFoldDB" id="A0A430FEC5"/>
<evidence type="ECO:0000313" key="1">
    <source>
        <dbReference type="EMBL" id="RSX51255.1"/>
    </source>
</evidence>
<gene>
    <name evidence="1" type="ORF">D2E23_1100</name>
</gene>
<accession>A0A430FEC5</accession>
<dbReference type="Proteomes" id="UP000288607">
    <property type="component" value="Unassembled WGS sequence"/>
</dbReference>
<dbReference type="GO" id="GO:0005524">
    <property type="term" value="F:ATP binding"/>
    <property type="evidence" value="ECO:0007669"/>
    <property type="project" value="UniProtKB-KW"/>
</dbReference>
<evidence type="ECO:0000313" key="2">
    <source>
        <dbReference type="Proteomes" id="UP000288607"/>
    </source>
</evidence>